<evidence type="ECO:0008006" key="3">
    <source>
        <dbReference type="Google" id="ProtNLM"/>
    </source>
</evidence>
<dbReference type="InterPro" id="IPR036188">
    <property type="entry name" value="FAD/NAD-bd_sf"/>
</dbReference>
<accession>A0A1B1KH19</accession>
<evidence type="ECO:0000313" key="2">
    <source>
        <dbReference type="Proteomes" id="UP000186108"/>
    </source>
</evidence>
<organism evidence="1 2">
    <name type="scientific">Rhodococcus opacus</name>
    <name type="common">Nocardia opaca</name>
    <dbReference type="NCBI Taxonomy" id="37919"/>
    <lineage>
        <taxon>Bacteria</taxon>
        <taxon>Bacillati</taxon>
        <taxon>Actinomycetota</taxon>
        <taxon>Actinomycetes</taxon>
        <taxon>Mycobacteriales</taxon>
        <taxon>Nocardiaceae</taxon>
        <taxon>Rhodococcus</taxon>
    </lineage>
</organism>
<dbReference type="PANTHER" id="PTHR43422:SF3">
    <property type="entry name" value="THIAMINE THIAZOLE SYNTHASE"/>
    <property type="match status" value="1"/>
</dbReference>
<protein>
    <recommendedName>
        <fullName evidence="3">FAD-binding domain-containing protein</fullName>
    </recommendedName>
</protein>
<keyword evidence="1" id="KW-0614">Plasmid</keyword>
<reference evidence="1 2" key="1">
    <citation type="submission" date="2014-07" db="EMBL/GenBank/DDBJ databases">
        <authorList>
            <person name="Zhang J.E."/>
            <person name="Yang H."/>
            <person name="Guo J."/>
            <person name="Deng Z."/>
            <person name="Luo H."/>
            <person name="Luo M."/>
            <person name="Zhao B."/>
        </authorList>
    </citation>
    <scope>NUCLEOTIDE SEQUENCE [LARGE SCALE GENOMIC DNA]</scope>
    <source>
        <strain evidence="1 2">1CP</strain>
        <plasmid evidence="2">Plasmid pr1cp1</plasmid>
    </source>
</reference>
<gene>
    <name evidence="1" type="ORF">R1CP_36455</name>
</gene>
<name>A0A1B1KH19_RHOOP</name>
<evidence type="ECO:0000313" key="1">
    <source>
        <dbReference type="EMBL" id="ANS31897.1"/>
    </source>
</evidence>
<dbReference type="Pfam" id="PF12831">
    <property type="entry name" value="FAD_oxidored"/>
    <property type="match status" value="1"/>
</dbReference>
<dbReference type="EMBL" id="CP009112">
    <property type="protein sequence ID" value="ANS31897.1"/>
    <property type="molecule type" value="Genomic_DNA"/>
</dbReference>
<dbReference type="RefSeq" id="WP_065493465.1">
    <property type="nucleotide sequence ID" value="NZ_CP009112.1"/>
</dbReference>
<dbReference type="AlphaFoldDB" id="A0A1B1KH19"/>
<geneLocation type="plasmid" evidence="2">
    <name>pr1cp1</name>
</geneLocation>
<dbReference type="SUPFAM" id="SSF51905">
    <property type="entry name" value="FAD/NAD(P)-binding domain"/>
    <property type="match status" value="1"/>
</dbReference>
<sequence>MRQEHAVVVGGSIAGLLAAFGAVEGFDRVTIVERDQLVDGVDPRKGAPQGKQPHACLPIGMKMISEFIPDLRDQLIAAGCPTLDEIRDIPYISSEGWRMRFDSPVESIGFRRPLFETVIRRNLLKLSNVEVRAGSVVGLVATGGVVTGVRLKSGEVIECDLTIDATGRASQAPKWMEELGYERPAEMHVRAYMGYSAQLVRLPEGALPDGARGLAAMPFPGHHTGGIIFPEDNGLHMILGVGMMKAYPPGDREALLEYLDAAPTPLLGQIARQSEPVSDVSTYRVSGNQLRLWHQLERRPDGFVVTGDAVAAFNPIYAQGMSQAAQGGIAMRDALRNVAEDPRPLPVRFQEGLAKFTDVAFSMSGMADAFYDGAEIEGMEPPDHAEMEYFTNLEQLATEDPDALLALVYATYSMELERLETDEIKAKVQAWVDSGRSVINNDSTRLPRVTETVRG</sequence>
<dbReference type="PANTHER" id="PTHR43422">
    <property type="entry name" value="THIAMINE THIAZOLE SYNTHASE"/>
    <property type="match status" value="1"/>
</dbReference>
<dbReference type="Proteomes" id="UP000186108">
    <property type="component" value="Plasmid pR1CP1"/>
</dbReference>
<proteinExistence type="predicted"/>
<dbReference type="Gene3D" id="3.50.50.60">
    <property type="entry name" value="FAD/NAD(P)-binding domain"/>
    <property type="match status" value="1"/>
</dbReference>